<reference evidence="1 2" key="1">
    <citation type="journal article" date="2023" name="Plants (Basel)">
        <title>Bridging the Gap: Combining Genomics and Transcriptomics Approaches to Understand Stylosanthes scabra, an Orphan Legume from the Brazilian Caatinga.</title>
        <authorList>
            <person name="Ferreira-Neto J.R.C."/>
            <person name="da Silva M.D."/>
            <person name="Binneck E."/>
            <person name="de Melo N.F."/>
            <person name="da Silva R.H."/>
            <person name="de Melo A.L.T.M."/>
            <person name="Pandolfi V."/>
            <person name="Bustamante F.O."/>
            <person name="Brasileiro-Vidal A.C."/>
            <person name="Benko-Iseppon A.M."/>
        </authorList>
    </citation>
    <scope>NUCLEOTIDE SEQUENCE [LARGE SCALE GENOMIC DNA]</scope>
    <source>
        <tissue evidence="1">Leaves</tissue>
    </source>
</reference>
<sequence length="176" mass="20545">MDRIELLLLNLQRELATDDYEWLQEKKGIKGSKLVHKDDDQGLGHLLQRKFSKDDNGGSKKMRVQKALKSLALAAVIRRRTESQSSEVYTWECPVDHSLTPRYLAILGVKSPHDIMHGRLERVLGWSRRCGRCLWLWKWLGWLILWRMLPTWPYRSPDSLPFQSLKGTYISTSLTV</sequence>
<protein>
    <submittedName>
        <fullName evidence="1">Uncharacterized protein</fullName>
    </submittedName>
</protein>
<dbReference type="EMBL" id="JASCZI010000856">
    <property type="protein sequence ID" value="MED6113590.1"/>
    <property type="molecule type" value="Genomic_DNA"/>
</dbReference>
<proteinExistence type="predicted"/>
<gene>
    <name evidence="1" type="ORF">PIB30_072372</name>
</gene>
<keyword evidence="2" id="KW-1185">Reference proteome</keyword>
<name>A0ABU6QNT4_9FABA</name>
<organism evidence="1 2">
    <name type="scientific">Stylosanthes scabra</name>
    <dbReference type="NCBI Taxonomy" id="79078"/>
    <lineage>
        <taxon>Eukaryota</taxon>
        <taxon>Viridiplantae</taxon>
        <taxon>Streptophyta</taxon>
        <taxon>Embryophyta</taxon>
        <taxon>Tracheophyta</taxon>
        <taxon>Spermatophyta</taxon>
        <taxon>Magnoliopsida</taxon>
        <taxon>eudicotyledons</taxon>
        <taxon>Gunneridae</taxon>
        <taxon>Pentapetalae</taxon>
        <taxon>rosids</taxon>
        <taxon>fabids</taxon>
        <taxon>Fabales</taxon>
        <taxon>Fabaceae</taxon>
        <taxon>Papilionoideae</taxon>
        <taxon>50 kb inversion clade</taxon>
        <taxon>dalbergioids sensu lato</taxon>
        <taxon>Dalbergieae</taxon>
        <taxon>Pterocarpus clade</taxon>
        <taxon>Stylosanthes</taxon>
    </lineage>
</organism>
<evidence type="ECO:0000313" key="1">
    <source>
        <dbReference type="EMBL" id="MED6113590.1"/>
    </source>
</evidence>
<evidence type="ECO:0000313" key="2">
    <source>
        <dbReference type="Proteomes" id="UP001341840"/>
    </source>
</evidence>
<comment type="caution">
    <text evidence="1">The sequence shown here is derived from an EMBL/GenBank/DDBJ whole genome shotgun (WGS) entry which is preliminary data.</text>
</comment>
<dbReference type="Proteomes" id="UP001341840">
    <property type="component" value="Unassembled WGS sequence"/>
</dbReference>
<accession>A0ABU6QNT4</accession>